<evidence type="ECO:0000256" key="6">
    <source>
        <dbReference type="ARBA" id="ARBA00023136"/>
    </source>
</evidence>
<accession>A0A8D8M2J4</accession>
<comment type="catalytic activity">
    <reaction evidence="1">
        <text>9-(9Z-hexadecenoyloxy)-octadecanoate + H2O = (9Z)-hexadecenoate + 9-hydroxy-octadecanoate + H(+)</text>
        <dbReference type="Rhea" id="RHEA:52068"/>
        <dbReference type="ChEBI" id="CHEBI:15377"/>
        <dbReference type="ChEBI" id="CHEBI:15378"/>
        <dbReference type="ChEBI" id="CHEBI:32372"/>
        <dbReference type="ChEBI" id="CHEBI:136286"/>
        <dbReference type="ChEBI" id="CHEBI:136309"/>
    </reaction>
    <physiologicalReaction direction="left-to-right" evidence="1">
        <dbReference type="Rhea" id="RHEA:52069"/>
    </physiologicalReaction>
</comment>
<evidence type="ECO:0000256" key="4">
    <source>
        <dbReference type="ARBA" id="ARBA00022692"/>
    </source>
</evidence>
<evidence type="ECO:0000256" key="7">
    <source>
        <dbReference type="ARBA" id="ARBA00047368"/>
    </source>
</evidence>
<feature type="transmembrane region" description="Helical" evidence="17">
    <location>
        <begin position="68"/>
        <end position="88"/>
    </location>
</feature>
<dbReference type="InterPro" id="IPR006838">
    <property type="entry name" value="ADTRP_AIG1"/>
</dbReference>
<evidence type="ECO:0000313" key="18">
    <source>
        <dbReference type="EMBL" id="CAG6619421.1"/>
    </source>
</evidence>
<comment type="catalytic activity">
    <reaction evidence="13">
        <text>9-octadecanoyloxy-octadecanoate + H2O = 9-hydroxy-octadecanoate + octadecanoate + H(+)</text>
        <dbReference type="Rhea" id="RHEA:52096"/>
        <dbReference type="ChEBI" id="CHEBI:15377"/>
        <dbReference type="ChEBI" id="CHEBI:15378"/>
        <dbReference type="ChEBI" id="CHEBI:25629"/>
        <dbReference type="ChEBI" id="CHEBI:136286"/>
        <dbReference type="ChEBI" id="CHEBI:136373"/>
    </reaction>
    <physiologicalReaction direction="left-to-right" evidence="13">
        <dbReference type="Rhea" id="RHEA:52097"/>
    </physiologicalReaction>
</comment>
<comment type="catalytic activity">
    <reaction evidence="12">
        <text>9-(9Z-octadecenoyloxy)-octadecanoate + H2O = 9-hydroxy-octadecanoate + (9Z)-octadecenoate + H(+)</text>
        <dbReference type="Rhea" id="RHEA:52048"/>
        <dbReference type="ChEBI" id="CHEBI:15377"/>
        <dbReference type="ChEBI" id="CHEBI:15378"/>
        <dbReference type="ChEBI" id="CHEBI:30823"/>
        <dbReference type="ChEBI" id="CHEBI:136282"/>
        <dbReference type="ChEBI" id="CHEBI:136286"/>
    </reaction>
    <physiologicalReaction direction="left-to-right" evidence="12">
        <dbReference type="Rhea" id="RHEA:52049"/>
    </physiologicalReaction>
</comment>
<comment type="catalytic activity">
    <reaction evidence="11">
        <text>12-(9Z-octadecenoyloxy)-octadecanoate + H2O = 12-hydroxyoctadecanoate + (9Z)-octadecenoate + H(+)</text>
        <dbReference type="Rhea" id="RHEA:52060"/>
        <dbReference type="ChEBI" id="CHEBI:15377"/>
        <dbReference type="ChEBI" id="CHEBI:15378"/>
        <dbReference type="ChEBI" id="CHEBI:30823"/>
        <dbReference type="ChEBI" id="CHEBI:84201"/>
        <dbReference type="ChEBI" id="CHEBI:136302"/>
    </reaction>
    <physiologicalReaction direction="left-to-right" evidence="11">
        <dbReference type="Rhea" id="RHEA:52061"/>
    </physiologicalReaction>
</comment>
<proteinExistence type="inferred from homology"/>
<evidence type="ECO:0000256" key="9">
    <source>
        <dbReference type="ARBA" id="ARBA00047863"/>
    </source>
</evidence>
<comment type="similarity">
    <text evidence="3">Belongs to the AIG1 family.</text>
</comment>
<feature type="transmembrane region" description="Helical" evidence="17">
    <location>
        <begin position="119"/>
        <end position="137"/>
    </location>
</feature>
<feature type="transmembrane region" description="Helical" evidence="17">
    <location>
        <begin position="189"/>
        <end position="210"/>
    </location>
</feature>
<evidence type="ECO:0000256" key="3">
    <source>
        <dbReference type="ARBA" id="ARBA00009300"/>
    </source>
</evidence>
<dbReference type="GO" id="GO:0016020">
    <property type="term" value="C:membrane"/>
    <property type="evidence" value="ECO:0007669"/>
    <property type="project" value="InterPro"/>
</dbReference>
<dbReference type="GO" id="GO:0012505">
    <property type="term" value="C:endomembrane system"/>
    <property type="evidence" value="ECO:0007669"/>
    <property type="project" value="UniProtKB-SubCell"/>
</dbReference>
<evidence type="ECO:0000256" key="2">
    <source>
        <dbReference type="ARBA" id="ARBA00004127"/>
    </source>
</evidence>
<keyword evidence="5 17" id="KW-1133">Transmembrane helix</keyword>
<dbReference type="EMBL" id="HBUF01045400">
    <property type="protein sequence ID" value="CAG6619421.1"/>
    <property type="molecule type" value="Transcribed_RNA"/>
</dbReference>
<comment type="catalytic activity">
    <reaction evidence="8">
        <text>13-octadecanoyloxy-octadecanoate + H2O = 13-hydroxy-octadecanoate + octadecanoate + H(+)</text>
        <dbReference type="Rhea" id="RHEA:52084"/>
        <dbReference type="ChEBI" id="CHEBI:15377"/>
        <dbReference type="ChEBI" id="CHEBI:15378"/>
        <dbReference type="ChEBI" id="CHEBI:25629"/>
        <dbReference type="ChEBI" id="CHEBI:136304"/>
        <dbReference type="ChEBI" id="CHEBI:136335"/>
    </reaction>
    <physiologicalReaction direction="left-to-right" evidence="8">
        <dbReference type="Rhea" id="RHEA:52085"/>
    </physiologicalReaction>
</comment>
<comment type="catalytic activity">
    <reaction evidence="9">
        <text>9-hexadecanoyloxy-octadecanoate + H2O = 9-hydroxy-octadecanoate + hexadecanoate + H(+)</text>
        <dbReference type="Rhea" id="RHEA:52052"/>
        <dbReference type="ChEBI" id="CHEBI:7896"/>
        <dbReference type="ChEBI" id="CHEBI:15377"/>
        <dbReference type="ChEBI" id="CHEBI:15378"/>
        <dbReference type="ChEBI" id="CHEBI:83670"/>
        <dbReference type="ChEBI" id="CHEBI:136286"/>
    </reaction>
    <physiologicalReaction direction="left-to-right" evidence="9">
        <dbReference type="Rhea" id="RHEA:52053"/>
    </physiologicalReaction>
</comment>
<evidence type="ECO:0000256" key="16">
    <source>
        <dbReference type="ARBA" id="ARBA00049428"/>
    </source>
</evidence>
<reference evidence="18" key="1">
    <citation type="submission" date="2021-05" db="EMBL/GenBank/DDBJ databases">
        <authorList>
            <person name="Alioto T."/>
            <person name="Alioto T."/>
            <person name="Gomez Garrido J."/>
        </authorList>
    </citation>
    <scope>NUCLEOTIDE SEQUENCE</scope>
</reference>
<evidence type="ECO:0000256" key="11">
    <source>
        <dbReference type="ARBA" id="ARBA00048701"/>
    </source>
</evidence>
<comment type="catalytic activity">
    <reaction evidence="16">
        <text>12-(9Z-hexadecenoyloxy)-octadecanoate + H2O = 12-hydroxyoctadecanoate + (9Z)-hexadecenoate + H(+)</text>
        <dbReference type="Rhea" id="RHEA:52072"/>
        <dbReference type="ChEBI" id="CHEBI:15377"/>
        <dbReference type="ChEBI" id="CHEBI:15378"/>
        <dbReference type="ChEBI" id="CHEBI:32372"/>
        <dbReference type="ChEBI" id="CHEBI:84201"/>
        <dbReference type="ChEBI" id="CHEBI:136312"/>
    </reaction>
    <physiologicalReaction direction="left-to-right" evidence="16">
        <dbReference type="Rhea" id="RHEA:52073"/>
    </physiologicalReaction>
</comment>
<name>A0A8D8M2J4_9HEMI</name>
<dbReference type="AlphaFoldDB" id="A0A8D8M2J4"/>
<dbReference type="Pfam" id="PF04750">
    <property type="entry name" value="Far-17a_AIG1"/>
    <property type="match status" value="1"/>
</dbReference>
<evidence type="ECO:0000256" key="17">
    <source>
        <dbReference type="SAM" id="Phobius"/>
    </source>
</evidence>
<evidence type="ECO:0000256" key="10">
    <source>
        <dbReference type="ARBA" id="ARBA00048680"/>
    </source>
</evidence>
<sequence length="287" mass="33241">MNPLQILSLILIDIGSLDSLFRTYRQFLGNLFLATCGVYSVFAIVYSLSCIEIAELTENPAVNDLAHGVFRCISVWNYIVQIVFYISINITHYVNRTGEPNHWLTKGAQRYECFLEKSFLSLVFPLTLFVCNTFWYVFHNTRDLIYPKIIDDVIPNWYNHTVHTVPVVIVFLHLILVEHKTSPIPMSTSVFIQCAFHAMYLSMLIILRYLDGVWLYKFLGYYAVSRSSQIISAILFSFVSPIVYVMMGYKTHAEVEKIVSKVNNKKNNSELLAKTNNNNYDVEWKLK</sequence>
<dbReference type="PANTHER" id="PTHR10989">
    <property type="entry name" value="ANDROGEN-INDUCED PROTEIN 1-RELATED"/>
    <property type="match status" value="1"/>
</dbReference>
<feature type="transmembrane region" description="Helical" evidence="17">
    <location>
        <begin position="27"/>
        <end position="48"/>
    </location>
</feature>
<comment type="catalytic activity">
    <reaction evidence="14">
        <text>13-(9Z-octadecenoyloxy)-octadecanoate + H2O = 13-hydroxy-octadecanoate + (9Z)-octadecenoate + H(+)</text>
        <dbReference type="Rhea" id="RHEA:52064"/>
        <dbReference type="ChEBI" id="CHEBI:15377"/>
        <dbReference type="ChEBI" id="CHEBI:15378"/>
        <dbReference type="ChEBI" id="CHEBI:30823"/>
        <dbReference type="ChEBI" id="CHEBI:136303"/>
        <dbReference type="ChEBI" id="CHEBI:136304"/>
    </reaction>
    <physiologicalReaction direction="left-to-right" evidence="14">
        <dbReference type="Rhea" id="RHEA:52065"/>
    </physiologicalReaction>
</comment>
<comment type="catalytic activity">
    <reaction evidence="10">
        <text>12-octadecanoyloxy-octadecanoate + H2O = 12-hydroxyoctadecanoate + octadecanoate + H(+)</text>
        <dbReference type="Rhea" id="RHEA:52080"/>
        <dbReference type="ChEBI" id="CHEBI:15377"/>
        <dbReference type="ChEBI" id="CHEBI:15378"/>
        <dbReference type="ChEBI" id="CHEBI:25629"/>
        <dbReference type="ChEBI" id="CHEBI:84201"/>
        <dbReference type="ChEBI" id="CHEBI:136330"/>
    </reaction>
    <physiologicalReaction direction="left-to-right" evidence="10">
        <dbReference type="Rhea" id="RHEA:52081"/>
    </physiologicalReaction>
</comment>
<protein>
    <submittedName>
        <fullName evidence="18">Androgen-dependent TFPI-regulating protein</fullName>
    </submittedName>
</protein>
<evidence type="ECO:0000256" key="12">
    <source>
        <dbReference type="ARBA" id="ARBA00048800"/>
    </source>
</evidence>
<comment type="subcellular location">
    <subcellularLocation>
        <location evidence="2">Endomembrane system</location>
        <topology evidence="2">Multi-pass membrane protein</topology>
    </subcellularLocation>
</comment>
<evidence type="ECO:0000256" key="8">
    <source>
        <dbReference type="ARBA" id="ARBA00047427"/>
    </source>
</evidence>
<evidence type="ECO:0000256" key="13">
    <source>
        <dbReference type="ARBA" id="ARBA00049221"/>
    </source>
</evidence>
<feature type="transmembrane region" description="Helical" evidence="17">
    <location>
        <begin position="230"/>
        <end position="249"/>
    </location>
</feature>
<comment type="catalytic activity">
    <reaction evidence="7">
        <text>12-hexadecanoyloxy-octadecanoate + H2O = 12-hydroxyoctadecanoate + hexadecanoate + H(+)</text>
        <dbReference type="Rhea" id="RHEA:52056"/>
        <dbReference type="ChEBI" id="CHEBI:7896"/>
        <dbReference type="ChEBI" id="CHEBI:15377"/>
        <dbReference type="ChEBI" id="CHEBI:15378"/>
        <dbReference type="ChEBI" id="CHEBI:83677"/>
        <dbReference type="ChEBI" id="CHEBI:84201"/>
    </reaction>
    <physiologicalReaction direction="left-to-right" evidence="7">
        <dbReference type="Rhea" id="RHEA:52057"/>
    </physiologicalReaction>
</comment>
<feature type="transmembrane region" description="Helical" evidence="17">
    <location>
        <begin position="157"/>
        <end position="177"/>
    </location>
</feature>
<keyword evidence="6 17" id="KW-0472">Membrane</keyword>
<evidence type="ECO:0000256" key="14">
    <source>
        <dbReference type="ARBA" id="ARBA00049296"/>
    </source>
</evidence>
<evidence type="ECO:0000256" key="5">
    <source>
        <dbReference type="ARBA" id="ARBA00022989"/>
    </source>
</evidence>
<comment type="catalytic activity">
    <reaction evidence="15">
        <text>13-(9Z-hexadecenoyloxy)-octadecanoate + H2O = 13-hydroxy-octadecanoate + (9Z)-hexadecenoate + H(+)</text>
        <dbReference type="Rhea" id="RHEA:52076"/>
        <dbReference type="ChEBI" id="CHEBI:15377"/>
        <dbReference type="ChEBI" id="CHEBI:15378"/>
        <dbReference type="ChEBI" id="CHEBI:32372"/>
        <dbReference type="ChEBI" id="CHEBI:136304"/>
        <dbReference type="ChEBI" id="CHEBI:136315"/>
    </reaction>
    <physiologicalReaction direction="left-to-right" evidence="15">
        <dbReference type="Rhea" id="RHEA:52077"/>
    </physiologicalReaction>
</comment>
<dbReference type="PANTHER" id="PTHR10989:SF16">
    <property type="entry name" value="AT02829P-RELATED"/>
    <property type="match status" value="1"/>
</dbReference>
<organism evidence="18">
    <name type="scientific">Cacopsylla melanoneura</name>
    <dbReference type="NCBI Taxonomy" id="428564"/>
    <lineage>
        <taxon>Eukaryota</taxon>
        <taxon>Metazoa</taxon>
        <taxon>Ecdysozoa</taxon>
        <taxon>Arthropoda</taxon>
        <taxon>Hexapoda</taxon>
        <taxon>Insecta</taxon>
        <taxon>Pterygota</taxon>
        <taxon>Neoptera</taxon>
        <taxon>Paraneoptera</taxon>
        <taxon>Hemiptera</taxon>
        <taxon>Sternorrhyncha</taxon>
        <taxon>Psylloidea</taxon>
        <taxon>Psyllidae</taxon>
        <taxon>Psyllinae</taxon>
        <taxon>Cacopsylla</taxon>
    </lineage>
</organism>
<evidence type="ECO:0000256" key="15">
    <source>
        <dbReference type="ARBA" id="ARBA00049322"/>
    </source>
</evidence>
<keyword evidence="4 17" id="KW-0812">Transmembrane</keyword>
<evidence type="ECO:0000256" key="1">
    <source>
        <dbReference type="ARBA" id="ARBA00000923"/>
    </source>
</evidence>